<evidence type="ECO:0000313" key="5">
    <source>
        <dbReference type="EMBL" id="KAE9992569.1"/>
    </source>
</evidence>
<keyword evidence="1" id="KW-0677">Repeat</keyword>
<keyword evidence="3" id="KW-0732">Signal</keyword>
<dbReference type="PANTHER" id="PTHR35560:SF3">
    <property type="entry name" value="PEPTIDASE S9 PROLYL OLIGOPEPTIDASE CATALYTIC DOMAIN-CONTAINING PROTEIN"/>
    <property type="match status" value="1"/>
</dbReference>
<feature type="signal peptide" evidence="3">
    <location>
        <begin position="1"/>
        <end position="24"/>
    </location>
</feature>
<feature type="domain" description="WSC" evidence="4">
    <location>
        <begin position="411"/>
        <end position="504"/>
    </location>
</feature>
<evidence type="ECO:0000313" key="6">
    <source>
        <dbReference type="Proteomes" id="UP000490939"/>
    </source>
</evidence>
<dbReference type="Gene3D" id="3.40.50.1820">
    <property type="entry name" value="alpha/beta hydrolase"/>
    <property type="match status" value="1"/>
</dbReference>
<dbReference type="InterPro" id="IPR003609">
    <property type="entry name" value="Pan_app"/>
</dbReference>
<dbReference type="Pfam" id="PF14295">
    <property type="entry name" value="PAN_4"/>
    <property type="match status" value="2"/>
</dbReference>
<dbReference type="Proteomes" id="UP000490939">
    <property type="component" value="Unassembled WGS sequence"/>
</dbReference>
<dbReference type="PANTHER" id="PTHR35560">
    <property type="entry name" value="BLL0132 PROTEIN"/>
    <property type="match status" value="1"/>
</dbReference>
<dbReference type="GO" id="GO:0005576">
    <property type="term" value="C:extracellular region"/>
    <property type="evidence" value="ECO:0007669"/>
    <property type="project" value="InterPro"/>
</dbReference>
<evidence type="ECO:0000256" key="1">
    <source>
        <dbReference type="ARBA" id="ARBA00022737"/>
    </source>
</evidence>
<dbReference type="SMART" id="SM00223">
    <property type="entry name" value="APPLE"/>
    <property type="match status" value="1"/>
</dbReference>
<reference evidence="5 6" key="1">
    <citation type="submission" date="2019-07" db="EMBL/GenBank/DDBJ databases">
        <title>Venturia inaequalis Genome Resource.</title>
        <authorList>
            <person name="Lichtner F.J."/>
        </authorList>
    </citation>
    <scope>NUCLEOTIDE SEQUENCE [LARGE SCALE GENOMIC DNA]</scope>
    <source>
        <strain evidence="5 6">DMI_063113</strain>
    </source>
</reference>
<keyword evidence="6" id="KW-1185">Reference proteome</keyword>
<evidence type="ECO:0000259" key="4">
    <source>
        <dbReference type="PROSITE" id="PS51212"/>
    </source>
</evidence>
<sequence length="719" mass="75807">MLFSSNTFVTLLFSFSSFFSPSLAQQYAGDKINNTLPAVAGAELAFFKIRDSKNQNATLLNYYSLASNGAQINPANIKRTVIVIHGLLRDPYLYINNVMQALGQVNDSSINKDNVAMIAPYFPNGDDKGVGYPWTTGLSAGKGSTSNALVWSGSQWASGADNQYPVYPTNITTISSYDVLDQLIQYFDNSALFPNMNQIVIAGHSLGGQTVQRYAAVGNLLKTRSAVTYWSGNPDSYAWFSTDRPFDHSTCATYDDWRFGFSNYNNRYGSALVAQGRAAALARINSRRVTYARGTLDFGDDSSNCAPNATGTNRGERFFNLIKQFPISCANPKVAGGACSTVDYVKLGHDAGGMMSSPAGVARLFKDNFNGDGSFAYNFGYPRLQAGDDQYPDPALAPTAKNWTTIVYPNSMTYQGCYTNPNQSTLSYTAFRGNASTTVGGCTSLCLGAGYSTAGLSWGYDCYCGNAVSPAAVQTADGACTNPCSGSTSDFCGGQNVLAIYNTTMITPTTSSAATSNLTCTNNASNGTTYQASNGGTYQVLCSLDSFGGDISGASSPNLSACMETCDKTSGCIDVSFTGGNCWLKSSIAGFYANTNVITGKKLVTSTTTTTSVVSNTTTSAASNTTTSLSCTNNASNGTIYKAANGGSYTIRCQTDHYGGDIGSRTTSSLSDCVDACDTTSGCVDISFVSGSPNCWLKGSPLTAAYANANVVTAEKVVT</sequence>
<dbReference type="InterPro" id="IPR000177">
    <property type="entry name" value="Apple"/>
</dbReference>
<dbReference type="SUPFAM" id="SSF53474">
    <property type="entry name" value="alpha/beta-Hydrolases"/>
    <property type="match status" value="1"/>
</dbReference>
<gene>
    <name evidence="5" type="ORF">EG327_008583</name>
</gene>
<accession>A0A8H3VTI2</accession>
<proteinExistence type="predicted"/>
<dbReference type="Gene3D" id="3.50.4.10">
    <property type="entry name" value="Hepatocyte Growth Factor"/>
    <property type="match status" value="2"/>
</dbReference>
<dbReference type="InterPro" id="IPR029058">
    <property type="entry name" value="AB_hydrolase_fold"/>
</dbReference>
<evidence type="ECO:0000256" key="3">
    <source>
        <dbReference type="SAM" id="SignalP"/>
    </source>
</evidence>
<dbReference type="Pfam" id="PF01822">
    <property type="entry name" value="WSC"/>
    <property type="match status" value="1"/>
</dbReference>
<dbReference type="CDD" id="cd01100">
    <property type="entry name" value="APPLE_Factor_XI_like"/>
    <property type="match status" value="1"/>
</dbReference>
<keyword evidence="2" id="KW-1015">Disulfide bond</keyword>
<dbReference type="AlphaFoldDB" id="A0A8H3VTI2"/>
<comment type="caution">
    <text evidence="5">The sequence shown here is derived from an EMBL/GenBank/DDBJ whole genome shotgun (WGS) entry which is preliminary data.</text>
</comment>
<dbReference type="SMART" id="SM00321">
    <property type="entry name" value="WSC"/>
    <property type="match status" value="1"/>
</dbReference>
<protein>
    <recommendedName>
        <fullName evidence="4">WSC domain-containing protein</fullName>
    </recommendedName>
</protein>
<dbReference type="EMBL" id="WNWR01000054">
    <property type="protein sequence ID" value="KAE9992569.1"/>
    <property type="molecule type" value="Genomic_DNA"/>
</dbReference>
<feature type="chain" id="PRO_5034195853" description="WSC domain-containing protein" evidence="3">
    <location>
        <begin position="25"/>
        <end position="719"/>
    </location>
</feature>
<name>A0A8H3VTI2_VENIN</name>
<dbReference type="GO" id="GO:0006508">
    <property type="term" value="P:proteolysis"/>
    <property type="evidence" value="ECO:0007669"/>
    <property type="project" value="InterPro"/>
</dbReference>
<dbReference type="PROSITE" id="PS51212">
    <property type="entry name" value="WSC"/>
    <property type="match status" value="1"/>
</dbReference>
<dbReference type="InterPro" id="IPR002889">
    <property type="entry name" value="WSC_carb-bd"/>
</dbReference>
<evidence type="ECO:0000256" key="2">
    <source>
        <dbReference type="ARBA" id="ARBA00023157"/>
    </source>
</evidence>
<organism evidence="5 6">
    <name type="scientific">Venturia inaequalis</name>
    <name type="common">Apple scab fungus</name>
    <dbReference type="NCBI Taxonomy" id="5025"/>
    <lineage>
        <taxon>Eukaryota</taxon>
        <taxon>Fungi</taxon>
        <taxon>Dikarya</taxon>
        <taxon>Ascomycota</taxon>
        <taxon>Pezizomycotina</taxon>
        <taxon>Dothideomycetes</taxon>
        <taxon>Pleosporomycetidae</taxon>
        <taxon>Venturiales</taxon>
        <taxon>Venturiaceae</taxon>
        <taxon>Venturia</taxon>
    </lineage>
</organism>